<sequence>MKIEERNFELISDEIVQVLKKKSPAERMEIAFDICKTVQTILENHIRFLHPKWTNQEIKKELARRISGGS</sequence>
<dbReference type="STRING" id="1817863.A2Y62_19350"/>
<accession>A0A1F5VX58</accession>
<proteinExistence type="predicted"/>
<organism evidence="1 2">
    <name type="scientific">Candidatus Fischerbacteria bacterium RBG_13_37_8</name>
    <dbReference type="NCBI Taxonomy" id="1817863"/>
    <lineage>
        <taxon>Bacteria</taxon>
        <taxon>Candidatus Fischeribacteriota</taxon>
    </lineage>
</organism>
<protein>
    <submittedName>
        <fullName evidence="1">Uncharacterized protein</fullName>
    </submittedName>
</protein>
<dbReference type="Proteomes" id="UP000178943">
    <property type="component" value="Unassembled WGS sequence"/>
</dbReference>
<gene>
    <name evidence="1" type="ORF">A2Y62_19350</name>
</gene>
<comment type="caution">
    <text evidence="1">The sequence shown here is derived from an EMBL/GenBank/DDBJ whole genome shotgun (WGS) entry which is preliminary data.</text>
</comment>
<name>A0A1F5VX58_9BACT</name>
<dbReference type="AlphaFoldDB" id="A0A1F5VX58"/>
<dbReference type="EMBL" id="MFGW01000031">
    <property type="protein sequence ID" value="OGF68032.1"/>
    <property type="molecule type" value="Genomic_DNA"/>
</dbReference>
<evidence type="ECO:0000313" key="2">
    <source>
        <dbReference type="Proteomes" id="UP000178943"/>
    </source>
</evidence>
<reference evidence="1 2" key="1">
    <citation type="journal article" date="2016" name="Nat. Commun.">
        <title>Thousands of microbial genomes shed light on interconnected biogeochemical processes in an aquifer system.</title>
        <authorList>
            <person name="Anantharaman K."/>
            <person name="Brown C.T."/>
            <person name="Hug L.A."/>
            <person name="Sharon I."/>
            <person name="Castelle C.J."/>
            <person name="Probst A.J."/>
            <person name="Thomas B.C."/>
            <person name="Singh A."/>
            <person name="Wilkins M.J."/>
            <person name="Karaoz U."/>
            <person name="Brodie E.L."/>
            <person name="Williams K.H."/>
            <person name="Hubbard S.S."/>
            <person name="Banfield J.F."/>
        </authorList>
    </citation>
    <scope>NUCLEOTIDE SEQUENCE [LARGE SCALE GENOMIC DNA]</scope>
</reference>
<evidence type="ECO:0000313" key="1">
    <source>
        <dbReference type="EMBL" id="OGF68032.1"/>
    </source>
</evidence>